<keyword evidence="6" id="KW-0472">Membrane</keyword>
<keyword evidence="3" id="KW-1003">Cell membrane</keyword>
<evidence type="ECO:0000256" key="7">
    <source>
        <dbReference type="SAM" id="MobiDB-lite"/>
    </source>
</evidence>
<proteinExistence type="inferred from homology"/>
<gene>
    <name evidence="8" type="ORF">G3I53_29945</name>
</gene>
<feature type="region of interest" description="Disordered" evidence="7">
    <location>
        <begin position="157"/>
        <end position="183"/>
    </location>
</feature>
<keyword evidence="4" id="KW-0812">Transmembrane</keyword>
<evidence type="ECO:0000256" key="5">
    <source>
        <dbReference type="ARBA" id="ARBA00022989"/>
    </source>
</evidence>
<dbReference type="AlphaFoldDB" id="A0A6G3R331"/>
<evidence type="ECO:0000256" key="6">
    <source>
        <dbReference type="ARBA" id="ARBA00023136"/>
    </source>
</evidence>
<dbReference type="PANTHER" id="PTHR34584:SF1">
    <property type="entry name" value="NA(+)_H(+) ANTIPORTER SUBUNIT E1"/>
    <property type="match status" value="1"/>
</dbReference>
<comment type="subcellular location">
    <subcellularLocation>
        <location evidence="1">Cell membrane</location>
        <topology evidence="1">Multi-pass membrane protein</topology>
    </subcellularLocation>
</comment>
<name>A0A6G3R331_9ACTN</name>
<evidence type="ECO:0000256" key="3">
    <source>
        <dbReference type="ARBA" id="ARBA00022475"/>
    </source>
</evidence>
<evidence type="ECO:0000256" key="2">
    <source>
        <dbReference type="ARBA" id="ARBA00006228"/>
    </source>
</evidence>
<comment type="similarity">
    <text evidence="2">Belongs to the CPA3 antiporters (TC 2.A.63) subunit E family.</text>
</comment>
<reference evidence="8" key="1">
    <citation type="submission" date="2020-01" db="EMBL/GenBank/DDBJ databases">
        <title>Insect and environment-associated Actinomycetes.</title>
        <authorList>
            <person name="Currrie C."/>
            <person name="Chevrette M."/>
            <person name="Carlson C."/>
            <person name="Stubbendieck R."/>
            <person name="Wendt-Pienkowski E."/>
        </authorList>
    </citation>
    <scope>NUCLEOTIDE SEQUENCE</scope>
    <source>
        <strain evidence="8">SID14436</strain>
    </source>
</reference>
<evidence type="ECO:0000256" key="4">
    <source>
        <dbReference type="ARBA" id="ARBA00022692"/>
    </source>
</evidence>
<organism evidence="8">
    <name type="scientific">Streptomyces sp. SID14436</name>
    <dbReference type="NCBI Taxonomy" id="2706070"/>
    <lineage>
        <taxon>Bacteria</taxon>
        <taxon>Bacillati</taxon>
        <taxon>Actinomycetota</taxon>
        <taxon>Actinomycetes</taxon>
        <taxon>Kitasatosporales</taxon>
        <taxon>Streptomycetaceae</taxon>
        <taxon>Streptomyces</taxon>
    </lineage>
</organism>
<dbReference type="NCBIfam" id="NF006521">
    <property type="entry name" value="PRK08965.1-5"/>
    <property type="match status" value="1"/>
</dbReference>
<protein>
    <submittedName>
        <fullName evidence="8">Na+/H+ antiporter subunit E</fullName>
    </submittedName>
</protein>
<accession>A0A6G3R331</accession>
<dbReference type="GO" id="GO:0008324">
    <property type="term" value="F:monoatomic cation transmembrane transporter activity"/>
    <property type="evidence" value="ECO:0007669"/>
    <property type="project" value="InterPro"/>
</dbReference>
<dbReference type="Pfam" id="PF01899">
    <property type="entry name" value="MNHE"/>
    <property type="match status" value="1"/>
</dbReference>
<dbReference type="InterPro" id="IPR002758">
    <property type="entry name" value="Cation_antiport_E"/>
</dbReference>
<dbReference type="EMBL" id="JAAGMD010000816">
    <property type="protein sequence ID" value="NEA90148.1"/>
    <property type="molecule type" value="Genomic_DNA"/>
</dbReference>
<comment type="caution">
    <text evidence="8">The sequence shown here is derived from an EMBL/GenBank/DDBJ whole genome shotgun (WGS) entry which is preliminary data.</text>
</comment>
<evidence type="ECO:0000313" key="8">
    <source>
        <dbReference type="EMBL" id="NEA90148.1"/>
    </source>
</evidence>
<dbReference type="GO" id="GO:0005886">
    <property type="term" value="C:plasma membrane"/>
    <property type="evidence" value="ECO:0007669"/>
    <property type="project" value="UniProtKB-SubCell"/>
</dbReference>
<evidence type="ECO:0000256" key="1">
    <source>
        <dbReference type="ARBA" id="ARBA00004651"/>
    </source>
</evidence>
<sequence length="183" mass="20141">MIVWLWLLWLLLWGSASAVVVVGGLLVAVGVVLLFPLPAVLPGAVPDPLRTAALLVHVLTDLVRSGFTVAWQVVRHGRRATFAIIEVPLRLDSDLLIAAVAEFTTMAPGSVVVEIDRRRRCLYVHALLPRGTEDDIARRRAEVQAVERRVAQAVRYRFDADEREPAPAPPDEESGDDARGRES</sequence>
<keyword evidence="5" id="KW-1133">Transmembrane helix</keyword>
<dbReference type="PANTHER" id="PTHR34584">
    <property type="entry name" value="NA(+)/H(+) ANTIPORTER SUBUNIT E1"/>
    <property type="match status" value="1"/>
</dbReference>